<evidence type="ECO:0000256" key="1">
    <source>
        <dbReference type="PROSITE-ProRule" id="PRU00023"/>
    </source>
</evidence>
<dbReference type="SUPFAM" id="SSF48403">
    <property type="entry name" value="Ankyrin repeat"/>
    <property type="match status" value="1"/>
</dbReference>
<dbReference type="AlphaFoldDB" id="A0A9P1DNU5"/>
<name>A0A9P1DNU5_9DINO</name>
<dbReference type="EMBL" id="CAMXCT020005591">
    <property type="protein sequence ID" value="CAL1166172.1"/>
    <property type="molecule type" value="Genomic_DNA"/>
</dbReference>
<organism evidence="2">
    <name type="scientific">Cladocopium goreaui</name>
    <dbReference type="NCBI Taxonomy" id="2562237"/>
    <lineage>
        <taxon>Eukaryota</taxon>
        <taxon>Sar</taxon>
        <taxon>Alveolata</taxon>
        <taxon>Dinophyceae</taxon>
        <taxon>Suessiales</taxon>
        <taxon>Symbiodiniaceae</taxon>
        <taxon>Cladocopium</taxon>
    </lineage>
</organism>
<evidence type="ECO:0000313" key="3">
    <source>
        <dbReference type="EMBL" id="CAL1166172.1"/>
    </source>
</evidence>
<comment type="caution">
    <text evidence="2">The sequence shown here is derived from an EMBL/GenBank/DDBJ whole genome shotgun (WGS) entry which is preliminary data.</text>
</comment>
<dbReference type="EMBL" id="CAMXCT030005591">
    <property type="protein sequence ID" value="CAL4800109.1"/>
    <property type="molecule type" value="Genomic_DNA"/>
</dbReference>
<keyword evidence="1" id="KW-0040">ANK repeat</keyword>
<dbReference type="EMBL" id="CAMXCT010005591">
    <property type="protein sequence ID" value="CAI4012797.1"/>
    <property type="molecule type" value="Genomic_DNA"/>
</dbReference>
<evidence type="ECO:0000313" key="5">
    <source>
        <dbReference type="Proteomes" id="UP001152797"/>
    </source>
</evidence>
<gene>
    <name evidence="2" type="ORF">C1SCF055_LOCUS37824</name>
</gene>
<accession>A0A9P1DNU5</accession>
<keyword evidence="4" id="KW-0378">Hydrolase</keyword>
<sequence length="135" mass="14815">MVSAPTKPSQVSFHDQVNQVDVLQDSKRQQKQRLDRIKLQTFLIDYNFRGINLPMSGETGDAGVYPVHVAAQLGDLELLRLLLRAGADPAMRTSEGCGASDFAQHGQIVELLSLPVVTVQGLRNLAKCKVFKVSL</sequence>
<protein>
    <submittedName>
        <fullName evidence="4">Pyrimidine-specific ribonucleoside hydrolase RihB</fullName>
    </submittedName>
</protein>
<dbReference type="PROSITE" id="PS50297">
    <property type="entry name" value="ANK_REP_REGION"/>
    <property type="match status" value="1"/>
</dbReference>
<dbReference type="GO" id="GO:0016787">
    <property type="term" value="F:hydrolase activity"/>
    <property type="evidence" value="ECO:0007669"/>
    <property type="project" value="UniProtKB-KW"/>
</dbReference>
<evidence type="ECO:0000313" key="2">
    <source>
        <dbReference type="EMBL" id="CAI4012797.1"/>
    </source>
</evidence>
<dbReference type="Gene3D" id="1.25.40.20">
    <property type="entry name" value="Ankyrin repeat-containing domain"/>
    <property type="match status" value="1"/>
</dbReference>
<dbReference type="Proteomes" id="UP001152797">
    <property type="component" value="Unassembled WGS sequence"/>
</dbReference>
<dbReference type="InterPro" id="IPR036770">
    <property type="entry name" value="Ankyrin_rpt-contain_sf"/>
</dbReference>
<keyword evidence="5" id="KW-1185">Reference proteome</keyword>
<evidence type="ECO:0000313" key="4">
    <source>
        <dbReference type="EMBL" id="CAL4800109.1"/>
    </source>
</evidence>
<reference evidence="3" key="2">
    <citation type="submission" date="2024-04" db="EMBL/GenBank/DDBJ databases">
        <authorList>
            <person name="Chen Y."/>
            <person name="Shah S."/>
            <person name="Dougan E. K."/>
            <person name="Thang M."/>
            <person name="Chan C."/>
        </authorList>
    </citation>
    <scope>NUCLEOTIDE SEQUENCE [LARGE SCALE GENOMIC DNA]</scope>
</reference>
<reference evidence="2" key="1">
    <citation type="submission" date="2022-10" db="EMBL/GenBank/DDBJ databases">
        <authorList>
            <person name="Chen Y."/>
            <person name="Dougan E. K."/>
            <person name="Chan C."/>
            <person name="Rhodes N."/>
            <person name="Thang M."/>
        </authorList>
    </citation>
    <scope>NUCLEOTIDE SEQUENCE</scope>
</reference>
<dbReference type="InterPro" id="IPR002110">
    <property type="entry name" value="Ankyrin_rpt"/>
</dbReference>
<dbReference type="PROSITE" id="PS50088">
    <property type="entry name" value="ANK_REPEAT"/>
    <property type="match status" value="1"/>
</dbReference>
<dbReference type="Pfam" id="PF00023">
    <property type="entry name" value="Ank"/>
    <property type="match status" value="1"/>
</dbReference>
<proteinExistence type="predicted"/>
<feature type="repeat" description="ANK" evidence="1">
    <location>
        <begin position="62"/>
        <end position="94"/>
    </location>
</feature>